<dbReference type="InterPro" id="IPR027417">
    <property type="entry name" value="P-loop_NTPase"/>
</dbReference>
<dbReference type="PANTHER" id="PTHR47959:SF13">
    <property type="entry name" value="ATP-DEPENDENT RNA HELICASE RHLE"/>
    <property type="match status" value="1"/>
</dbReference>
<accession>A0A2M8L160</accession>
<evidence type="ECO:0000313" key="8">
    <source>
        <dbReference type="EMBL" id="PJE66673.1"/>
    </source>
</evidence>
<evidence type="ECO:0000256" key="3">
    <source>
        <dbReference type="ARBA" id="ARBA00022806"/>
    </source>
</evidence>
<keyword evidence="2" id="KW-0378">Hydrolase</keyword>
<dbReference type="InterPro" id="IPR011545">
    <property type="entry name" value="DEAD/DEAH_box_helicase_dom"/>
</dbReference>
<protein>
    <recommendedName>
        <fullName evidence="10">DEAD/DEAH box helicase</fullName>
    </recommendedName>
</protein>
<keyword evidence="3" id="KW-0347">Helicase</keyword>
<organism evidence="8 9">
    <name type="scientific">Candidatus Shapirobacteria bacterium CG10_big_fil_rev_8_21_14_0_10_36_6</name>
    <dbReference type="NCBI Taxonomy" id="1974886"/>
    <lineage>
        <taxon>Bacteria</taxon>
        <taxon>Candidatus Shapironibacteriota</taxon>
    </lineage>
</organism>
<keyword evidence="1" id="KW-0547">Nucleotide-binding</keyword>
<evidence type="ECO:0000259" key="7">
    <source>
        <dbReference type="PROSITE" id="PS51195"/>
    </source>
</evidence>
<dbReference type="SUPFAM" id="SSF52540">
    <property type="entry name" value="P-loop containing nucleoside triphosphate hydrolases"/>
    <property type="match status" value="1"/>
</dbReference>
<evidence type="ECO:0000256" key="4">
    <source>
        <dbReference type="ARBA" id="ARBA00022840"/>
    </source>
</evidence>
<dbReference type="EMBL" id="PFEI01000166">
    <property type="protein sequence ID" value="PJE66673.1"/>
    <property type="molecule type" value="Genomic_DNA"/>
</dbReference>
<feature type="short sequence motif" description="Q motif" evidence="5">
    <location>
        <begin position="1"/>
        <end position="28"/>
    </location>
</feature>
<gene>
    <name evidence="8" type="ORF">COU93_03040</name>
</gene>
<evidence type="ECO:0000313" key="9">
    <source>
        <dbReference type="Proteomes" id="UP000229766"/>
    </source>
</evidence>
<dbReference type="GO" id="GO:0005829">
    <property type="term" value="C:cytosol"/>
    <property type="evidence" value="ECO:0007669"/>
    <property type="project" value="TreeGrafter"/>
</dbReference>
<feature type="domain" description="Helicase ATP-binding" evidence="6">
    <location>
        <begin position="31"/>
        <end position="112"/>
    </location>
</feature>
<comment type="caution">
    <text evidence="8">The sequence shown here is derived from an EMBL/GenBank/DDBJ whole genome shotgun (WGS) entry which is preliminary data.</text>
</comment>
<sequence length="112" mass="12282">MFEDFNLNPTLFANVKAKGFTKPTQIQDQAIIPIMEKKDVLGLAATGTGKTAAFAIPLINSILKNPRQQVLIMAPTRELAMQIKQDIRSFTPGLPIYLALAIGGAFLREQII</sequence>
<dbReference type="GO" id="GO:0005524">
    <property type="term" value="F:ATP binding"/>
    <property type="evidence" value="ECO:0007669"/>
    <property type="project" value="UniProtKB-KW"/>
</dbReference>
<dbReference type="InterPro" id="IPR050079">
    <property type="entry name" value="DEAD_box_RNA_helicase"/>
</dbReference>
<name>A0A2M8L160_9BACT</name>
<keyword evidence="4" id="KW-0067">ATP-binding</keyword>
<dbReference type="AlphaFoldDB" id="A0A2M8L160"/>
<dbReference type="PANTHER" id="PTHR47959">
    <property type="entry name" value="ATP-DEPENDENT RNA HELICASE RHLE-RELATED"/>
    <property type="match status" value="1"/>
</dbReference>
<feature type="domain" description="DEAD-box RNA helicase Q" evidence="7">
    <location>
        <begin position="1"/>
        <end position="28"/>
    </location>
</feature>
<proteinExistence type="predicted"/>
<dbReference type="InterPro" id="IPR014001">
    <property type="entry name" value="Helicase_ATP-bd"/>
</dbReference>
<evidence type="ECO:0000256" key="1">
    <source>
        <dbReference type="ARBA" id="ARBA00022741"/>
    </source>
</evidence>
<dbReference type="Proteomes" id="UP000229766">
    <property type="component" value="Unassembled WGS sequence"/>
</dbReference>
<dbReference type="GO" id="GO:0016787">
    <property type="term" value="F:hydrolase activity"/>
    <property type="evidence" value="ECO:0007669"/>
    <property type="project" value="UniProtKB-KW"/>
</dbReference>
<evidence type="ECO:0000256" key="5">
    <source>
        <dbReference type="PROSITE-ProRule" id="PRU00552"/>
    </source>
</evidence>
<evidence type="ECO:0008006" key="10">
    <source>
        <dbReference type="Google" id="ProtNLM"/>
    </source>
</evidence>
<evidence type="ECO:0000259" key="6">
    <source>
        <dbReference type="PROSITE" id="PS51192"/>
    </source>
</evidence>
<evidence type="ECO:0000256" key="2">
    <source>
        <dbReference type="ARBA" id="ARBA00022801"/>
    </source>
</evidence>
<dbReference type="GO" id="GO:0003676">
    <property type="term" value="F:nucleic acid binding"/>
    <property type="evidence" value="ECO:0007669"/>
    <property type="project" value="InterPro"/>
</dbReference>
<feature type="non-terminal residue" evidence="8">
    <location>
        <position position="112"/>
    </location>
</feature>
<dbReference type="GO" id="GO:0003724">
    <property type="term" value="F:RNA helicase activity"/>
    <property type="evidence" value="ECO:0007669"/>
    <property type="project" value="InterPro"/>
</dbReference>
<dbReference type="Pfam" id="PF00270">
    <property type="entry name" value="DEAD"/>
    <property type="match status" value="1"/>
</dbReference>
<dbReference type="Gene3D" id="3.40.50.300">
    <property type="entry name" value="P-loop containing nucleotide triphosphate hydrolases"/>
    <property type="match status" value="1"/>
</dbReference>
<dbReference type="PROSITE" id="PS51192">
    <property type="entry name" value="HELICASE_ATP_BIND_1"/>
    <property type="match status" value="1"/>
</dbReference>
<reference evidence="9" key="1">
    <citation type="submission" date="2017-09" db="EMBL/GenBank/DDBJ databases">
        <title>Depth-based differentiation of microbial function through sediment-hosted aquifers and enrichment of novel symbionts in the deep terrestrial subsurface.</title>
        <authorList>
            <person name="Probst A.J."/>
            <person name="Ladd B."/>
            <person name="Jarett J.K."/>
            <person name="Geller-Mcgrath D.E."/>
            <person name="Sieber C.M.K."/>
            <person name="Emerson J.B."/>
            <person name="Anantharaman K."/>
            <person name="Thomas B.C."/>
            <person name="Malmstrom R."/>
            <person name="Stieglmeier M."/>
            <person name="Klingl A."/>
            <person name="Woyke T."/>
            <person name="Ryan C.M."/>
            <person name="Banfield J.F."/>
        </authorList>
    </citation>
    <scope>NUCLEOTIDE SEQUENCE [LARGE SCALE GENOMIC DNA]</scope>
</reference>
<dbReference type="PROSITE" id="PS51195">
    <property type="entry name" value="Q_MOTIF"/>
    <property type="match status" value="1"/>
</dbReference>
<dbReference type="InterPro" id="IPR014014">
    <property type="entry name" value="RNA_helicase_DEAD_Q_motif"/>
</dbReference>